<dbReference type="EMBL" id="FNAI01000013">
    <property type="protein sequence ID" value="SDF12677.1"/>
    <property type="molecule type" value="Genomic_DNA"/>
</dbReference>
<sequence>MMAEVQSFTDYELTVLLSEGNHLAYTVLYERYFGVLYLHARKKIKDNEEARDAVQDTFISLWRNKLDLDASKGIAPYLYTALRNRIIDFFAKQSVNSRYVSSLSEFDPQSYCVTDYLIREKQLIEIIDREVHRLPLRMKEIFELSRRDHLSHKEIAERLDLSEHTVRTQVKQALRILRRRLGFLLYIYMMTRY</sequence>
<dbReference type="Proteomes" id="UP000199072">
    <property type="component" value="Unassembled WGS sequence"/>
</dbReference>
<dbReference type="InterPro" id="IPR013249">
    <property type="entry name" value="RNA_pol_sigma70_r4_t2"/>
</dbReference>
<evidence type="ECO:0000256" key="1">
    <source>
        <dbReference type="ARBA" id="ARBA00010641"/>
    </source>
</evidence>
<dbReference type="PANTHER" id="PTHR43133:SF46">
    <property type="entry name" value="RNA POLYMERASE SIGMA-70 FACTOR ECF SUBFAMILY"/>
    <property type="match status" value="1"/>
</dbReference>
<dbReference type="Gene3D" id="1.10.10.10">
    <property type="entry name" value="Winged helix-like DNA-binding domain superfamily/Winged helix DNA-binding domain"/>
    <property type="match status" value="1"/>
</dbReference>
<dbReference type="SUPFAM" id="SSF88659">
    <property type="entry name" value="Sigma3 and sigma4 domains of RNA polymerase sigma factors"/>
    <property type="match status" value="1"/>
</dbReference>
<dbReference type="NCBIfam" id="TIGR02937">
    <property type="entry name" value="sigma70-ECF"/>
    <property type="match status" value="1"/>
</dbReference>
<dbReference type="InterPro" id="IPR039425">
    <property type="entry name" value="RNA_pol_sigma-70-like"/>
</dbReference>
<dbReference type="AlphaFoldDB" id="A0A1G7IIY5"/>
<accession>A0A1G7IIY5</accession>
<dbReference type="InterPro" id="IPR014327">
    <property type="entry name" value="RNA_pol_sigma70_bacteroid"/>
</dbReference>
<dbReference type="InterPro" id="IPR013324">
    <property type="entry name" value="RNA_pol_sigma_r3/r4-like"/>
</dbReference>
<dbReference type="SUPFAM" id="SSF88946">
    <property type="entry name" value="Sigma2 domain of RNA polymerase sigma factors"/>
    <property type="match status" value="1"/>
</dbReference>
<dbReference type="Pfam" id="PF04542">
    <property type="entry name" value="Sigma70_r2"/>
    <property type="match status" value="1"/>
</dbReference>
<feature type="domain" description="RNA polymerase sigma factor 70 region 4 type 2" evidence="6">
    <location>
        <begin position="125"/>
        <end position="175"/>
    </location>
</feature>
<name>A0A1G7IIY5_9SPHI</name>
<keyword evidence="2" id="KW-0805">Transcription regulation</keyword>
<evidence type="ECO:0000256" key="3">
    <source>
        <dbReference type="ARBA" id="ARBA00023082"/>
    </source>
</evidence>
<dbReference type="Gene3D" id="1.10.1740.10">
    <property type="match status" value="1"/>
</dbReference>
<gene>
    <name evidence="7" type="ORF">SAMN05216464_11349</name>
</gene>
<dbReference type="InterPro" id="IPR007627">
    <property type="entry name" value="RNA_pol_sigma70_r2"/>
</dbReference>
<evidence type="ECO:0000256" key="2">
    <source>
        <dbReference type="ARBA" id="ARBA00023015"/>
    </source>
</evidence>
<evidence type="ECO:0000313" key="8">
    <source>
        <dbReference type="Proteomes" id="UP000199072"/>
    </source>
</evidence>
<reference evidence="7 8" key="1">
    <citation type="submission" date="2016-10" db="EMBL/GenBank/DDBJ databases">
        <authorList>
            <person name="de Groot N.N."/>
        </authorList>
    </citation>
    <scope>NUCLEOTIDE SEQUENCE [LARGE SCALE GENOMIC DNA]</scope>
    <source>
        <strain evidence="7 8">47C3B</strain>
    </source>
</reference>
<keyword evidence="8" id="KW-1185">Reference proteome</keyword>
<dbReference type="GO" id="GO:0016987">
    <property type="term" value="F:sigma factor activity"/>
    <property type="evidence" value="ECO:0007669"/>
    <property type="project" value="UniProtKB-KW"/>
</dbReference>
<evidence type="ECO:0000259" key="6">
    <source>
        <dbReference type="Pfam" id="PF08281"/>
    </source>
</evidence>
<organism evidence="7 8">
    <name type="scientific">Mucilaginibacter pineti</name>
    <dbReference type="NCBI Taxonomy" id="1391627"/>
    <lineage>
        <taxon>Bacteria</taxon>
        <taxon>Pseudomonadati</taxon>
        <taxon>Bacteroidota</taxon>
        <taxon>Sphingobacteriia</taxon>
        <taxon>Sphingobacteriales</taxon>
        <taxon>Sphingobacteriaceae</taxon>
        <taxon>Mucilaginibacter</taxon>
    </lineage>
</organism>
<comment type="similarity">
    <text evidence="1">Belongs to the sigma-70 factor family. ECF subfamily.</text>
</comment>
<dbReference type="InterPro" id="IPR014284">
    <property type="entry name" value="RNA_pol_sigma-70_dom"/>
</dbReference>
<dbReference type="OrthoDB" id="659569at2"/>
<dbReference type="GO" id="GO:0006352">
    <property type="term" value="P:DNA-templated transcription initiation"/>
    <property type="evidence" value="ECO:0007669"/>
    <property type="project" value="InterPro"/>
</dbReference>
<dbReference type="NCBIfam" id="TIGR02985">
    <property type="entry name" value="Sig70_bacteroi1"/>
    <property type="match status" value="1"/>
</dbReference>
<dbReference type="PANTHER" id="PTHR43133">
    <property type="entry name" value="RNA POLYMERASE ECF-TYPE SIGMA FACTO"/>
    <property type="match status" value="1"/>
</dbReference>
<dbReference type="InterPro" id="IPR036388">
    <property type="entry name" value="WH-like_DNA-bd_sf"/>
</dbReference>
<evidence type="ECO:0000313" key="7">
    <source>
        <dbReference type="EMBL" id="SDF12677.1"/>
    </source>
</evidence>
<evidence type="ECO:0000256" key="4">
    <source>
        <dbReference type="ARBA" id="ARBA00023163"/>
    </source>
</evidence>
<keyword evidence="3" id="KW-0731">Sigma factor</keyword>
<proteinExistence type="inferred from homology"/>
<dbReference type="RefSeq" id="WP_091153130.1">
    <property type="nucleotide sequence ID" value="NZ_FNAI01000013.1"/>
</dbReference>
<dbReference type="InterPro" id="IPR013325">
    <property type="entry name" value="RNA_pol_sigma_r2"/>
</dbReference>
<keyword evidence="4" id="KW-0804">Transcription</keyword>
<dbReference type="STRING" id="1391627.SAMN05216464_11349"/>
<evidence type="ECO:0000259" key="5">
    <source>
        <dbReference type="Pfam" id="PF04542"/>
    </source>
</evidence>
<feature type="domain" description="RNA polymerase sigma-70 region 2" evidence="5">
    <location>
        <begin position="28"/>
        <end position="94"/>
    </location>
</feature>
<dbReference type="Pfam" id="PF08281">
    <property type="entry name" value="Sigma70_r4_2"/>
    <property type="match status" value="1"/>
</dbReference>
<dbReference type="GO" id="GO:0003677">
    <property type="term" value="F:DNA binding"/>
    <property type="evidence" value="ECO:0007669"/>
    <property type="project" value="InterPro"/>
</dbReference>
<protein>
    <submittedName>
        <fullName evidence="7">RNA polymerase sigma-70 factor, Bacteroides expansion family 1</fullName>
    </submittedName>
</protein>